<proteinExistence type="predicted"/>
<feature type="non-terminal residue" evidence="1">
    <location>
        <position position="79"/>
    </location>
</feature>
<evidence type="ECO:0000313" key="1">
    <source>
        <dbReference type="EMBL" id="SBQ92286.1"/>
    </source>
</evidence>
<feature type="non-terminal residue" evidence="1">
    <location>
        <position position="1"/>
    </location>
</feature>
<protein>
    <submittedName>
        <fullName evidence="1">Uncharacterized protein</fullName>
    </submittedName>
</protein>
<accession>A0A1A8I468</accession>
<organism evidence="1">
    <name type="scientific">Nothobranchius kuhntae</name>
    <name type="common">Beira killifish</name>
    <dbReference type="NCBI Taxonomy" id="321403"/>
    <lineage>
        <taxon>Eukaryota</taxon>
        <taxon>Metazoa</taxon>
        <taxon>Chordata</taxon>
        <taxon>Craniata</taxon>
        <taxon>Vertebrata</taxon>
        <taxon>Euteleostomi</taxon>
        <taxon>Actinopterygii</taxon>
        <taxon>Neopterygii</taxon>
        <taxon>Teleostei</taxon>
        <taxon>Neoteleostei</taxon>
        <taxon>Acanthomorphata</taxon>
        <taxon>Ovalentaria</taxon>
        <taxon>Atherinomorphae</taxon>
        <taxon>Cyprinodontiformes</taxon>
        <taxon>Nothobranchiidae</taxon>
        <taxon>Nothobranchius</taxon>
    </lineage>
</organism>
<name>A0A1A8I468_NOTKU</name>
<reference evidence="1" key="1">
    <citation type="submission" date="2016-05" db="EMBL/GenBank/DDBJ databases">
        <authorList>
            <person name="Lavstsen T."/>
            <person name="Jespersen J.S."/>
        </authorList>
    </citation>
    <scope>NUCLEOTIDE SEQUENCE</scope>
    <source>
        <tissue evidence="1">Brain</tissue>
    </source>
</reference>
<reference evidence="1" key="2">
    <citation type="submission" date="2016-06" db="EMBL/GenBank/DDBJ databases">
        <title>The genome of a short-lived fish provides insights into sex chromosome evolution and the genetic control of aging.</title>
        <authorList>
            <person name="Reichwald K."/>
            <person name="Felder M."/>
            <person name="Petzold A."/>
            <person name="Koch P."/>
            <person name="Groth M."/>
            <person name="Platzer M."/>
        </authorList>
    </citation>
    <scope>NUCLEOTIDE SEQUENCE</scope>
    <source>
        <tissue evidence="1">Brain</tissue>
    </source>
</reference>
<sequence length="79" mass="8858">SRSGEVITHRGSQSAAPRMWFHILATRYHNLKKQYQSVCLAKIIIISEESEEINLHDCSSSNRKDQTAGKVGWPCCVVG</sequence>
<dbReference type="EMBL" id="HAED01006254">
    <property type="protein sequence ID" value="SBQ92286.1"/>
    <property type="molecule type" value="Transcribed_RNA"/>
</dbReference>
<gene>
    <name evidence="1" type="primary">Nfu_g_1_024278</name>
</gene>
<dbReference type="AlphaFoldDB" id="A0A1A8I468"/>